<name>A0ABD1SLL7_9LAMI</name>
<comment type="similarity">
    <text evidence="13">Belongs to the peroxidase family.</text>
</comment>
<keyword evidence="7" id="KW-0560">Oxidoreductase</keyword>
<comment type="cofactor">
    <cofactor evidence="11">
        <name>heme b</name>
        <dbReference type="ChEBI" id="CHEBI:60344"/>
    </cofactor>
    <text evidence="11">Binds 1 heme b (iron(II)-protoporphyrin IX) group per subunit.</text>
</comment>
<keyword evidence="8 11" id="KW-0408">Iron</keyword>
<evidence type="ECO:0000256" key="2">
    <source>
        <dbReference type="ARBA" id="ARBA00012313"/>
    </source>
</evidence>
<comment type="caution">
    <text evidence="15">The sequence shown here is derived from an EMBL/GenBank/DDBJ whole genome shotgun (WGS) entry which is preliminary data.</text>
</comment>
<dbReference type="EMBL" id="JBFOLJ010000010">
    <property type="protein sequence ID" value="KAL2501618.1"/>
    <property type="molecule type" value="Genomic_DNA"/>
</dbReference>
<keyword evidence="3 15" id="KW-0575">Peroxidase</keyword>
<protein>
    <recommendedName>
        <fullName evidence="2">peroxidase</fullName>
        <ecNumber evidence="2">1.11.1.7</ecNumber>
    </recommendedName>
</protein>
<dbReference type="GO" id="GO:0140825">
    <property type="term" value="F:lactoperoxidase activity"/>
    <property type="evidence" value="ECO:0007669"/>
    <property type="project" value="UniProtKB-EC"/>
</dbReference>
<dbReference type="InterPro" id="IPR000823">
    <property type="entry name" value="Peroxidase_pln"/>
</dbReference>
<dbReference type="Gene3D" id="1.10.520.10">
    <property type="match status" value="1"/>
</dbReference>
<feature type="binding site" evidence="10">
    <location>
        <position position="30"/>
    </location>
    <ligand>
        <name>substrate</name>
    </ligand>
</feature>
<evidence type="ECO:0000313" key="16">
    <source>
        <dbReference type="Proteomes" id="UP001604277"/>
    </source>
</evidence>
<dbReference type="PRINTS" id="PR00458">
    <property type="entry name" value="PEROXIDASE"/>
</dbReference>
<proteinExistence type="inferred from homology"/>
<dbReference type="Gene3D" id="1.10.420.10">
    <property type="entry name" value="Peroxidase, domain 2"/>
    <property type="match status" value="1"/>
</dbReference>
<organism evidence="15 16">
    <name type="scientific">Forsythia ovata</name>
    <dbReference type="NCBI Taxonomy" id="205694"/>
    <lineage>
        <taxon>Eukaryota</taxon>
        <taxon>Viridiplantae</taxon>
        <taxon>Streptophyta</taxon>
        <taxon>Embryophyta</taxon>
        <taxon>Tracheophyta</taxon>
        <taxon>Spermatophyta</taxon>
        <taxon>Magnoliopsida</taxon>
        <taxon>eudicotyledons</taxon>
        <taxon>Gunneridae</taxon>
        <taxon>Pentapetalae</taxon>
        <taxon>asterids</taxon>
        <taxon>lamiids</taxon>
        <taxon>Lamiales</taxon>
        <taxon>Oleaceae</taxon>
        <taxon>Forsythieae</taxon>
        <taxon>Forsythia</taxon>
    </lineage>
</organism>
<feature type="binding site" evidence="11">
    <location>
        <position position="116"/>
    </location>
    <ligand>
        <name>Ca(2+)</name>
        <dbReference type="ChEBI" id="CHEBI:29108"/>
        <label>2</label>
    </ligand>
</feature>
<evidence type="ECO:0000256" key="1">
    <source>
        <dbReference type="ARBA" id="ARBA00000189"/>
    </source>
</evidence>
<keyword evidence="5 11" id="KW-0479">Metal-binding</keyword>
<evidence type="ECO:0000256" key="8">
    <source>
        <dbReference type="ARBA" id="ARBA00023004"/>
    </source>
</evidence>
<evidence type="ECO:0000256" key="11">
    <source>
        <dbReference type="PIRSR" id="PIRSR600823-3"/>
    </source>
</evidence>
<evidence type="ECO:0000256" key="4">
    <source>
        <dbReference type="ARBA" id="ARBA00022617"/>
    </source>
</evidence>
<dbReference type="InterPro" id="IPR002016">
    <property type="entry name" value="Haem_peroxidase"/>
</dbReference>
<feature type="domain" description="Plant heme peroxidase family profile" evidence="14">
    <location>
        <begin position="1"/>
        <end position="170"/>
    </location>
</feature>
<feature type="disulfide bond" evidence="12">
    <location>
        <begin position="68"/>
        <end position="100"/>
    </location>
</feature>
<reference evidence="16" key="1">
    <citation type="submission" date="2024-07" db="EMBL/GenBank/DDBJ databases">
        <title>Two chromosome-level genome assemblies of Korean endemic species Abeliophyllum distichum and Forsythia ovata (Oleaceae).</title>
        <authorList>
            <person name="Jang H."/>
        </authorList>
    </citation>
    <scope>NUCLEOTIDE SEQUENCE [LARGE SCALE GENOMIC DNA]</scope>
</reference>
<evidence type="ECO:0000313" key="15">
    <source>
        <dbReference type="EMBL" id="KAL2501618.1"/>
    </source>
</evidence>
<dbReference type="InterPro" id="IPR010255">
    <property type="entry name" value="Haem_peroxidase_sf"/>
</dbReference>
<evidence type="ECO:0000256" key="12">
    <source>
        <dbReference type="PIRSR" id="PIRSR600823-5"/>
    </source>
</evidence>
<feature type="binding site" evidence="11">
    <location>
        <position position="113"/>
    </location>
    <ligand>
        <name>Ca(2+)</name>
        <dbReference type="ChEBI" id="CHEBI:29108"/>
        <label>2</label>
    </ligand>
</feature>
<dbReference type="PRINTS" id="PR00461">
    <property type="entry name" value="PLPEROXIDASE"/>
</dbReference>
<accession>A0ABD1SLL7</accession>
<dbReference type="PANTHER" id="PTHR31388">
    <property type="entry name" value="PEROXIDASE 72-RELATED"/>
    <property type="match status" value="1"/>
</dbReference>
<dbReference type="Proteomes" id="UP001604277">
    <property type="component" value="Unassembled WGS sequence"/>
</dbReference>
<evidence type="ECO:0000256" key="13">
    <source>
        <dbReference type="RuleBase" id="RU004241"/>
    </source>
</evidence>
<evidence type="ECO:0000256" key="10">
    <source>
        <dbReference type="PIRSR" id="PIRSR600823-2"/>
    </source>
</evidence>
<dbReference type="Pfam" id="PF00141">
    <property type="entry name" value="peroxidase"/>
    <property type="match status" value="1"/>
</dbReference>
<evidence type="ECO:0000256" key="6">
    <source>
        <dbReference type="ARBA" id="ARBA00022837"/>
    </source>
</evidence>
<evidence type="ECO:0000256" key="7">
    <source>
        <dbReference type="ARBA" id="ARBA00023002"/>
    </source>
</evidence>
<feature type="binding site" evidence="11">
    <location>
        <position position="121"/>
    </location>
    <ligand>
        <name>Ca(2+)</name>
        <dbReference type="ChEBI" id="CHEBI:29108"/>
        <label>2</label>
    </ligand>
</feature>
<feature type="binding site" description="axial binding residue" evidence="11">
    <location>
        <position position="61"/>
    </location>
    <ligand>
        <name>heme b</name>
        <dbReference type="ChEBI" id="CHEBI:60344"/>
    </ligand>
    <ligandPart>
        <name>Fe</name>
        <dbReference type="ChEBI" id="CHEBI:18248"/>
    </ligandPart>
</feature>
<evidence type="ECO:0000256" key="3">
    <source>
        <dbReference type="ARBA" id="ARBA00022559"/>
    </source>
</evidence>
<gene>
    <name evidence="15" type="ORF">Fot_35466</name>
</gene>
<dbReference type="SUPFAM" id="SSF48113">
    <property type="entry name" value="Heme-dependent peroxidases"/>
    <property type="match status" value="1"/>
</dbReference>
<sequence>MQAGGPSWNVLLGRGDSRTANQAGANASIPAPFESLSNITAKFSTVGLDSTTDLIALSVAHSFGRTQCRLFSNRIYNFGDTGNPDPTLNTAYLGTLSQICPQNGSRFVVNNLDPTTPDTFDNNYFSNLQNNQVALEQLTRFTSQPAVSSLHGRVCNVFTEFHPHLCLVKE</sequence>
<dbReference type="PANTHER" id="PTHR31388:SF139">
    <property type="entry name" value="PEROXIDASE 53"/>
    <property type="match status" value="1"/>
</dbReference>
<evidence type="ECO:0000256" key="9">
    <source>
        <dbReference type="ARBA" id="ARBA00023157"/>
    </source>
</evidence>
<keyword evidence="4" id="KW-0349">Heme</keyword>
<keyword evidence="16" id="KW-1185">Reference proteome</keyword>
<dbReference type="PROSITE" id="PS50873">
    <property type="entry name" value="PEROXIDASE_4"/>
    <property type="match status" value="1"/>
</dbReference>
<keyword evidence="6 11" id="KW-0106">Calcium</keyword>
<dbReference type="FunFam" id="1.10.420.10:FF:000001">
    <property type="entry name" value="Peroxidase"/>
    <property type="match status" value="1"/>
</dbReference>
<keyword evidence="9 12" id="KW-1015">Disulfide bond</keyword>
<comment type="cofactor">
    <cofactor evidence="11">
        <name>Ca(2+)</name>
        <dbReference type="ChEBI" id="CHEBI:29108"/>
    </cofactor>
    <text evidence="11">Binds 2 calcium ions per subunit.</text>
</comment>
<evidence type="ECO:0000259" key="14">
    <source>
        <dbReference type="PROSITE" id="PS50873"/>
    </source>
</evidence>
<dbReference type="EC" id="1.11.1.7" evidence="2"/>
<dbReference type="AlphaFoldDB" id="A0ABD1SLL7"/>
<comment type="catalytic activity">
    <reaction evidence="1">
        <text>2 a phenolic donor + H2O2 = 2 a phenolic radical donor + 2 H2O</text>
        <dbReference type="Rhea" id="RHEA:56136"/>
        <dbReference type="ChEBI" id="CHEBI:15377"/>
        <dbReference type="ChEBI" id="CHEBI:16240"/>
        <dbReference type="ChEBI" id="CHEBI:139520"/>
        <dbReference type="ChEBI" id="CHEBI:139521"/>
        <dbReference type="EC" id="1.11.1.7"/>
    </reaction>
</comment>
<dbReference type="GO" id="GO:0046872">
    <property type="term" value="F:metal ion binding"/>
    <property type="evidence" value="ECO:0007669"/>
    <property type="project" value="UniProtKB-KW"/>
</dbReference>
<evidence type="ECO:0000256" key="5">
    <source>
        <dbReference type="ARBA" id="ARBA00022723"/>
    </source>
</evidence>